<dbReference type="Gene3D" id="1.10.10.60">
    <property type="entry name" value="Homeodomain-like"/>
    <property type="match status" value="1"/>
</dbReference>
<gene>
    <name evidence="13" type="primary">rpoN_2</name>
    <name evidence="13" type="ORF">L544_4553</name>
</gene>
<dbReference type="EMBL" id="JHEM01000016">
    <property type="protein sequence ID" value="KCB24031.1"/>
    <property type="molecule type" value="Genomic_DNA"/>
</dbReference>
<protein>
    <recommendedName>
        <fullName evidence="9">RNA polymerase sigma-54 factor</fullName>
    </recommendedName>
</protein>
<name>A0ABR4R145_9BORD</name>
<keyword evidence="5 9" id="KW-0805">Transcription regulation</keyword>
<evidence type="ECO:0000256" key="1">
    <source>
        <dbReference type="ARBA" id="ARBA00008798"/>
    </source>
</evidence>
<dbReference type="Pfam" id="PF04963">
    <property type="entry name" value="Sigma54_CBD"/>
    <property type="match status" value="1"/>
</dbReference>
<dbReference type="InterPro" id="IPR007634">
    <property type="entry name" value="RNA_pol_sigma_54_DNA-bd"/>
</dbReference>
<keyword evidence="2 9" id="KW-0240">DNA-directed RNA polymerase</keyword>
<dbReference type="NCBIfam" id="NF009118">
    <property type="entry name" value="PRK12469.1"/>
    <property type="match status" value="1"/>
</dbReference>
<comment type="similarity">
    <text evidence="1 9">Belongs to the sigma-54 factor family.</text>
</comment>
<dbReference type="PRINTS" id="PR00045">
    <property type="entry name" value="SIGMA54FCT"/>
</dbReference>
<evidence type="ECO:0000256" key="10">
    <source>
        <dbReference type="SAM" id="MobiDB-lite"/>
    </source>
</evidence>
<evidence type="ECO:0000313" key="14">
    <source>
        <dbReference type="Proteomes" id="UP000025748"/>
    </source>
</evidence>
<dbReference type="PROSITE" id="PS00718">
    <property type="entry name" value="SIGMA54_2"/>
    <property type="match status" value="1"/>
</dbReference>
<dbReference type="Pfam" id="PF00309">
    <property type="entry name" value="Sigma54_AID"/>
    <property type="match status" value="1"/>
</dbReference>
<feature type="compositionally biased region" description="Basic and acidic residues" evidence="10">
    <location>
        <begin position="108"/>
        <end position="130"/>
    </location>
</feature>
<evidence type="ECO:0000259" key="12">
    <source>
        <dbReference type="Pfam" id="PF04963"/>
    </source>
</evidence>
<evidence type="ECO:0000313" key="13">
    <source>
        <dbReference type="EMBL" id="KCB24031.1"/>
    </source>
</evidence>
<keyword evidence="7 9" id="KW-0238">DNA-binding</keyword>
<dbReference type="InterPro" id="IPR038709">
    <property type="entry name" value="RpoN_core-bd_sf"/>
</dbReference>
<dbReference type="Gene3D" id="1.10.10.1330">
    <property type="entry name" value="RNA polymerase sigma-54 factor, core-binding domain"/>
    <property type="match status" value="1"/>
</dbReference>
<reference evidence="13 14" key="1">
    <citation type="submission" date="2014-03" db="EMBL/GenBank/DDBJ databases">
        <title>Genome sequence of Bordetella hinzii.</title>
        <authorList>
            <person name="Register K."/>
            <person name="Harvill E."/>
            <person name="Goodfield L.L."/>
            <person name="Ivanov Y.V."/>
            <person name="Meyer J.A."/>
            <person name="Muse S.J."/>
            <person name="Jacobs N."/>
            <person name="Bendor L."/>
            <person name="Smallridge W.E."/>
            <person name="Brinkac L.M."/>
            <person name="Sanka R."/>
            <person name="Kim M."/>
            <person name="Losada L."/>
        </authorList>
    </citation>
    <scope>NUCLEOTIDE SEQUENCE [LARGE SCALE GENOMIC DNA]</scope>
    <source>
        <strain evidence="13 14">OH87 BAL007II</strain>
    </source>
</reference>
<dbReference type="Proteomes" id="UP000025748">
    <property type="component" value="Unassembled WGS sequence"/>
</dbReference>
<evidence type="ECO:0000256" key="5">
    <source>
        <dbReference type="ARBA" id="ARBA00023015"/>
    </source>
</evidence>
<comment type="caution">
    <text evidence="13">The sequence shown here is derived from an EMBL/GenBank/DDBJ whole genome shotgun (WGS) entry which is preliminary data.</text>
</comment>
<evidence type="ECO:0000256" key="2">
    <source>
        <dbReference type="ARBA" id="ARBA00022478"/>
    </source>
</evidence>
<feature type="domain" description="RNA polymerase sigma factor 54 DNA-binding" evidence="11">
    <location>
        <begin position="358"/>
        <end position="513"/>
    </location>
</feature>
<evidence type="ECO:0000256" key="3">
    <source>
        <dbReference type="ARBA" id="ARBA00022679"/>
    </source>
</evidence>
<dbReference type="NCBIfam" id="TIGR02395">
    <property type="entry name" value="rpoN_sigma"/>
    <property type="match status" value="1"/>
</dbReference>
<dbReference type="PROSITE" id="PS00717">
    <property type="entry name" value="SIGMA54_1"/>
    <property type="match status" value="1"/>
</dbReference>
<organism evidence="13 14">
    <name type="scientific">Bordetella hinzii OH87 BAL007II</name>
    <dbReference type="NCBI Taxonomy" id="1331262"/>
    <lineage>
        <taxon>Bacteria</taxon>
        <taxon>Pseudomonadati</taxon>
        <taxon>Pseudomonadota</taxon>
        <taxon>Betaproteobacteria</taxon>
        <taxon>Burkholderiales</taxon>
        <taxon>Alcaligenaceae</taxon>
        <taxon>Bordetella</taxon>
    </lineage>
</organism>
<keyword evidence="3 9" id="KW-0808">Transferase</keyword>
<evidence type="ECO:0000256" key="4">
    <source>
        <dbReference type="ARBA" id="ARBA00022695"/>
    </source>
</evidence>
<feature type="domain" description="RNA polymerase sigma factor 54 core-binding" evidence="12">
    <location>
        <begin position="147"/>
        <end position="343"/>
    </location>
</feature>
<keyword evidence="6 9" id="KW-0731">Sigma factor</keyword>
<evidence type="ECO:0000256" key="9">
    <source>
        <dbReference type="PIRNR" id="PIRNR000774"/>
    </source>
</evidence>
<dbReference type="PROSITE" id="PS50044">
    <property type="entry name" value="SIGMA54_3"/>
    <property type="match status" value="1"/>
</dbReference>
<feature type="region of interest" description="Disordered" evidence="10">
    <location>
        <begin position="90"/>
        <end position="147"/>
    </location>
</feature>
<evidence type="ECO:0000256" key="6">
    <source>
        <dbReference type="ARBA" id="ARBA00023082"/>
    </source>
</evidence>
<dbReference type="PANTHER" id="PTHR32248">
    <property type="entry name" value="RNA POLYMERASE SIGMA-54 FACTOR"/>
    <property type="match status" value="1"/>
</dbReference>
<accession>A0ABR4R145</accession>
<keyword evidence="4 9" id="KW-0548">Nucleotidyltransferase</keyword>
<dbReference type="PIRSF" id="PIRSF000774">
    <property type="entry name" value="RpoN"/>
    <property type="match status" value="1"/>
</dbReference>
<evidence type="ECO:0000256" key="8">
    <source>
        <dbReference type="ARBA" id="ARBA00023163"/>
    </source>
</evidence>
<sequence length="519" mass="57379">MTAMTARTIARNTRRGSASLSSVWPISRPSWRMRSGEVRFIMQNIVPMTRPALELRPGQHLTLTPQLQQSIRLLQLSSLELEAEISQALAENPLLERDESPADQVDSDPQREASVDHEDAAPDTELRFDEMPGSGGVYPDDDIDTPARDDTLREHLLLQLSLTRAAPRDAALATLLIDELDDNGYLGSPLDEILQWLPPELEVEEDELRAALSLLQSFDPPGIGARDMAECLLLQLRQPDIGRLPEAAQPAVLACARQICMQHLALLATGNPARLREILRVDEATLRAARALIVRLEPRPGRAWTAPAADYAVPDVLVRKTRQGWQAVLNSAVMPRLQINGLYAQMLSNQREAAYAGLNAQLQQARWMIRNVEQRFDTILRVAQAIVAHQAEFFSRGPAAMRPLILKDIAGELGLHESTISRATTQKYMLTPFGTLELKRFFGTGVATDSGDSASATAVQAHIRQMVAEENRARPLSDSQIMERLASQGIVIARRTVAKYREALRIAPAAVRKAQAAAR</sequence>
<comment type="function">
    <text evidence="9">Sigma factors are initiation factors that promote the attachment of RNA polymerase to specific initiation sites and are then released.</text>
</comment>
<keyword evidence="14" id="KW-1185">Reference proteome</keyword>
<dbReference type="Pfam" id="PF04552">
    <property type="entry name" value="Sigma54_DBD"/>
    <property type="match status" value="1"/>
</dbReference>
<dbReference type="PANTHER" id="PTHR32248:SF4">
    <property type="entry name" value="RNA POLYMERASE SIGMA-54 FACTOR"/>
    <property type="match status" value="1"/>
</dbReference>
<evidence type="ECO:0000259" key="11">
    <source>
        <dbReference type="Pfam" id="PF04552"/>
    </source>
</evidence>
<evidence type="ECO:0000256" key="7">
    <source>
        <dbReference type="ARBA" id="ARBA00023125"/>
    </source>
</evidence>
<proteinExistence type="inferred from homology"/>
<dbReference type="InterPro" id="IPR000394">
    <property type="entry name" value="RNA_pol_sigma_54"/>
</dbReference>
<dbReference type="InterPro" id="IPR007046">
    <property type="entry name" value="RNA_pol_sigma_54_core-bd"/>
</dbReference>
<keyword evidence="8 9" id="KW-0804">Transcription</keyword>